<sequence length="455" mass="49097">MNQALGIKQPGTFDPAFNKGKFLGLPFSGRSELSADGVLALPEGKAIILSRSWETPEKYVLARLNADGSADTQFGENNQGIVEVRIKGLIDLMIFSITHTENGGWLVFAQGTFEQYTALLLIRHLQDGELDLTLNGNGILNIPYGNFGNSGYDAIPVTASSRIDAQTSNSAGQLSQGGAVPVIAQADGKIVIVSNAYNRSGKIQAIVLRRNANGSRDTSLNEKGSAFVELEGVMYDWSTGMGVAVQPDGRIVVCGDFFNPERGISGVFVTRLTYAGKGDNEFNEGRPVTLTSGFSMRLHSVSLRESDGRIVAVGRSREALEERQKGLIMVLNKSGSYSLPFNKGKPLYSGFLSQGLNWRYCVSQEDGAIVVGGSVGAGVIDDELSTVVARFLPDATLDPIFGGKGYSVFNESEFIEEPAGMAMRDERLFMCGSFWQDQDPYPSVTGGFVLCYLLR</sequence>
<dbReference type="RefSeq" id="WP_301620806.1">
    <property type="nucleotide sequence ID" value="NZ_JAOSKY010000001.1"/>
</dbReference>
<protein>
    <recommendedName>
        <fullName evidence="3">Delta-60 repeat domain-containing protein</fullName>
    </recommendedName>
</protein>
<evidence type="ECO:0000313" key="2">
    <source>
        <dbReference type="Proteomes" id="UP001139955"/>
    </source>
</evidence>
<evidence type="ECO:0008006" key="3">
    <source>
        <dbReference type="Google" id="ProtNLM"/>
    </source>
</evidence>
<keyword evidence="2" id="KW-1185">Reference proteome</keyword>
<evidence type="ECO:0000313" key="1">
    <source>
        <dbReference type="EMBL" id="MCU7246439.1"/>
    </source>
</evidence>
<name>A0A9X3B8M2_9PSED</name>
<reference evidence="1" key="1">
    <citation type="submission" date="2022-09" db="EMBL/GenBank/DDBJ databases">
        <authorList>
            <person name="Cesa-Luna C."/>
            <person name="Girard L."/>
            <person name="Lood C."/>
            <person name="Hofte M."/>
            <person name="De Mot R."/>
        </authorList>
    </citation>
    <scope>NUCLEOTIDE SEQUENCE</scope>
    <source>
        <strain evidence="1">B1M3-32</strain>
    </source>
</reference>
<dbReference type="EMBL" id="JAOSKY010000001">
    <property type="protein sequence ID" value="MCU7246439.1"/>
    <property type="molecule type" value="Genomic_DNA"/>
</dbReference>
<dbReference type="Proteomes" id="UP001139955">
    <property type="component" value="Unassembled WGS sequence"/>
</dbReference>
<dbReference type="Gene3D" id="2.80.10.50">
    <property type="match status" value="2"/>
</dbReference>
<proteinExistence type="predicted"/>
<dbReference type="NCBIfam" id="TIGR02608">
    <property type="entry name" value="delta_60_rpt"/>
    <property type="match status" value="4"/>
</dbReference>
<dbReference type="AlphaFoldDB" id="A0A9X3B8M2"/>
<dbReference type="InterPro" id="IPR013431">
    <property type="entry name" value="Delta_60_rpt"/>
</dbReference>
<comment type="caution">
    <text evidence="1">The sequence shown here is derived from an EMBL/GenBank/DDBJ whole genome shotgun (WGS) entry which is preliminary data.</text>
</comment>
<dbReference type="Pfam" id="PF17164">
    <property type="entry name" value="DUF5122"/>
    <property type="match status" value="4"/>
</dbReference>
<gene>
    <name evidence="1" type="ORF">OC940_01335</name>
</gene>
<organism evidence="1 2">
    <name type="scientific">Pseudomonas koreensis</name>
    <dbReference type="NCBI Taxonomy" id="198620"/>
    <lineage>
        <taxon>Bacteria</taxon>
        <taxon>Pseudomonadati</taxon>
        <taxon>Pseudomonadota</taxon>
        <taxon>Gammaproteobacteria</taxon>
        <taxon>Pseudomonadales</taxon>
        <taxon>Pseudomonadaceae</taxon>
        <taxon>Pseudomonas</taxon>
    </lineage>
</organism>
<reference evidence="1" key="2">
    <citation type="journal article" date="2023" name="mSystems">
        <title>Charting the Lipopeptidome of Nonpathogenic Pseudomonas.</title>
        <authorList>
            <person name="Cesa-Luna C."/>
            <person name="Geudens N."/>
            <person name="Girard L."/>
            <person name="De Roo V."/>
            <person name="Maklad H.R."/>
            <person name="Martins J.C."/>
            <person name="Hofte M."/>
            <person name="De Mot R."/>
        </authorList>
    </citation>
    <scope>NUCLEOTIDE SEQUENCE</scope>
    <source>
        <strain evidence="1">B1M3-32</strain>
    </source>
</reference>
<accession>A0A9X3B8M2</accession>